<reference evidence="1 2" key="1">
    <citation type="journal article" date="2012" name="BMC Genomics">
        <title>Comparative genomic analysis of the genus Staphylococcus including Staphylococcus aureus and its newly described sister species Staphylococcus simiae.</title>
        <authorList>
            <person name="Suzuki H."/>
            <person name="Lefebure T."/>
            <person name="Pavinski Bitar P."/>
            <person name="Stanhope M.J."/>
        </authorList>
    </citation>
    <scope>NUCLEOTIDE SEQUENCE [LARGE SCALE GENOMIC DNA]</scope>
    <source>
        <strain evidence="1 2">CCM 7213</strain>
    </source>
</reference>
<evidence type="ECO:0000313" key="1">
    <source>
        <dbReference type="EMBL" id="EHJ08059.1"/>
    </source>
</evidence>
<proteinExistence type="predicted"/>
<dbReference type="EMBL" id="AEUN01000400">
    <property type="protein sequence ID" value="EHJ08059.1"/>
    <property type="molecule type" value="Genomic_DNA"/>
</dbReference>
<protein>
    <submittedName>
        <fullName evidence="1">Uncharacterized protein</fullName>
    </submittedName>
</protein>
<comment type="caution">
    <text evidence="1">The sequence shown here is derived from an EMBL/GenBank/DDBJ whole genome shotgun (WGS) entry which is preliminary data.</text>
</comment>
<organism evidence="1 2">
    <name type="scientific">Staphylococcus simiae CCM 7213 = CCUG 51256</name>
    <dbReference type="NCBI Taxonomy" id="911238"/>
    <lineage>
        <taxon>Bacteria</taxon>
        <taxon>Bacillati</taxon>
        <taxon>Bacillota</taxon>
        <taxon>Bacilli</taxon>
        <taxon>Bacillales</taxon>
        <taxon>Staphylococcaceae</taxon>
        <taxon>Staphylococcus</taxon>
    </lineage>
</organism>
<accession>G5JIA2</accession>
<sequence>MINRRFKNQTVTAKFLISSVKRLISQAHRRTCHEKY</sequence>
<gene>
    <name evidence="1" type="ORF">SS7213T_05941</name>
</gene>
<dbReference type="Proteomes" id="UP000005413">
    <property type="component" value="Unassembled WGS sequence"/>
</dbReference>
<keyword evidence="2" id="KW-1185">Reference proteome</keyword>
<name>G5JIA2_9STAP</name>
<dbReference type="AlphaFoldDB" id="G5JIA2"/>
<evidence type="ECO:0000313" key="2">
    <source>
        <dbReference type="Proteomes" id="UP000005413"/>
    </source>
</evidence>